<sequence>MIRVLIADDQELVRAGFRMILESQDDIEVVADVATGLDAVRVAREKRPDVCLMDIRMPGIDGLEATKQLAGPDVADPIKVVVVTTFDLDEYVDRALRNGASGFLLKDAGPTLLLEAIRAAERGDALVSPQITVRPLKHFAQPQVQRRAVPKPTVELTERELDVVRATARGLTNGEIGQELYMSLSTVKTHLAAAQGKIKARNRVETAAWAWRSGLMDDA</sequence>
<proteinExistence type="predicted"/>
<dbReference type="EMBL" id="PJNB01000001">
    <property type="protein sequence ID" value="PKW13344.1"/>
    <property type="molecule type" value="Genomic_DNA"/>
</dbReference>
<dbReference type="InterPro" id="IPR000792">
    <property type="entry name" value="Tscrpt_reg_LuxR_C"/>
</dbReference>
<reference evidence="8" key="1">
    <citation type="submission" date="2017-12" db="EMBL/GenBank/DDBJ databases">
        <title>Sequencing the genomes of 1000 Actinobacteria strains.</title>
        <authorList>
            <person name="Klenk H.-P."/>
        </authorList>
    </citation>
    <scope>NUCLEOTIDE SEQUENCE [LARGE SCALE GENOMIC DNA]</scope>
    <source>
        <strain evidence="8">DSM 44228</strain>
    </source>
</reference>
<dbReference type="Pfam" id="PF00072">
    <property type="entry name" value="Response_reg"/>
    <property type="match status" value="1"/>
</dbReference>
<dbReference type="InterPro" id="IPR011006">
    <property type="entry name" value="CheY-like_superfamily"/>
</dbReference>
<dbReference type="STRING" id="994479.GCA_000194155_06257"/>
<evidence type="ECO:0000256" key="1">
    <source>
        <dbReference type="ARBA" id="ARBA00022553"/>
    </source>
</evidence>
<dbReference type="Proteomes" id="UP000233786">
    <property type="component" value="Unassembled WGS sequence"/>
</dbReference>
<dbReference type="PANTHER" id="PTHR43214">
    <property type="entry name" value="TWO-COMPONENT RESPONSE REGULATOR"/>
    <property type="match status" value="1"/>
</dbReference>
<dbReference type="OrthoDB" id="9808843at2"/>
<dbReference type="PROSITE" id="PS00622">
    <property type="entry name" value="HTH_LUXR_1"/>
    <property type="match status" value="1"/>
</dbReference>
<keyword evidence="1 5" id="KW-0597">Phosphoprotein</keyword>
<dbReference type="PANTHER" id="PTHR43214:SF24">
    <property type="entry name" value="TRANSCRIPTIONAL REGULATORY PROTEIN NARL-RELATED"/>
    <property type="match status" value="1"/>
</dbReference>
<name>A0A2N3XRM8_SACSN</name>
<dbReference type="PRINTS" id="PR00038">
    <property type="entry name" value="HTHLUXR"/>
</dbReference>
<dbReference type="SMART" id="SM00421">
    <property type="entry name" value="HTH_LUXR"/>
    <property type="match status" value="1"/>
</dbReference>
<dbReference type="Gene3D" id="3.40.50.2300">
    <property type="match status" value="1"/>
</dbReference>
<dbReference type="SUPFAM" id="SSF46894">
    <property type="entry name" value="C-terminal effector domain of the bipartite response regulators"/>
    <property type="match status" value="1"/>
</dbReference>
<evidence type="ECO:0000256" key="3">
    <source>
        <dbReference type="ARBA" id="ARBA00023125"/>
    </source>
</evidence>
<dbReference type="SUPFAM" id="SSF52172">
    <property type="entry name" value="CheY-like"/>
    <property type="match status" value="1"/>
</dbReference>
<dbReference type="InterPro" id="IPR058245">
    <property type="entry name" value="NreC/VraR/RcsB-like_REC"/>
</dbReference>
<dbReference type="PROSITE" id="PS50043">
    <property type="entry name" value="HTH_LUXR_2"/>
    <property type="match status" value="1"/>
</dbReference>
<evidence type="ECO:0000256" key="5">
    <source>
        <dbReference type="PROSITE-ProRule" id="PRU00169"/>
    </source>
</evidence>
<dbReference type="GO" id="GO:0003677">
    <property type="term" value="F:DNA binding"/>
    <property type="evidence" value="ECO:0007669"/>
    <property type="project" value="UniProtKB-KW"/>
</dbReference>
<evidence type="ECO:0000313" key="9">
    <source>
        <dbReference type="Proteomes" id="UP000233786"/>
    </source>
</evidence>
<evidence type="ECO:0000259" key="7">
    <source>
        <dbReference type="PROSITE" id="PS50110"/>
    </source>
</evidence>
<dbReference type="PROSITE" id="PS50110">
    <property type="entry name" value="RESPONSE_REGULATORY"/>
    <property type="match status" value="1"/>
</dbReference>
<protein>
    <submittedName>
        <fullName evidence="8">LuxR family two component transcriptional regulator</fullName>
    </submittedName>
</protein>
<keyword evidence="9" id="KW-1185">Reference proteome</keyword>
<feature type="modified residue" description="4-aspartylphosphate" evidence="5">
    <location>
        <position position="54"/>
    </location>
</feature>
<accession>A0A2N3XRM8</accession>
<gene>
    <name evidence="8" type="ORF">A8926_0866</name>
</gene>
<evidence type="ECO:0000259" key="6">
    <source>
        <dbReference type="PROSITE" id="PS50043"/>
    </source>
</evidence>
<dbReference type="RefSeq" id="WP_010312949.1">
    <property type="nucleotide sequence ID" value="NZ_CP061007.1"/>
</dbReference>
<evidence type="ECO:0000256" key="2">
    <source>
        <dbReference type="ARBA" id="ARBA00023015"/>
    </source>
</evidence>
<dbReference type="CDD" id="cd06170">
    <property type="entry name" value="LuxR_C_like"/>
    <property type="match status" value="1"/>
</dbReference>
<dbReference type="InterPro" id="IPR016032">
    <property type="entry name" value="Sig_transdc_resp-reg_C-effctor"/>
</dbReference>
<dbReference type="GO" id="GO:0000160">
    <property type="term" value="P:phosphorelay signal transduction system"/>
    <property type="evidence" value="ECO:0007669"/>
    <property type="project" value="InterPro"/>
</dbReference>
<feature type="domain" description="Response regulatory" evidence="7">
    <location>
        <begin position="3"/>
        <end position="121"/>
    </location>
</feature>
<keyword evidence="4" id="KW-0804">Transcription</keyword>
<dbReference type="AlphaFoldDB" id="A0A2N3XRM8"/>
<dbReference type="Pfam" id="PF00196">
    <property type="entry name" value="GerE"/>
    <property type="match status" value="1"/>
</dbReference>
<keyword evidence="2" id="KW-0805">Transcription regulation</keyword>
<evidence type="ECO:0000313" key="8">
    <source>
        <dbReference type="EMBL" id="PKW13344.1"/>
    </source>
</evidence>
<dbReference type="InterPro" id="IPR039420">
    <property type="entry name" value="WalR-like"/>
</dbReference>
<keyword evidence="3" id="KW-0238">DNA-binding</keyword>
<dbReference type="CDD" id="cd17535">
    <property type="entry name" value="REC_NarL-like"/>
    <property type="match status" value="1"/>
</dbReference>
<dbReference type="InterPro" id="IPR001789">
    <property type="entry name" value="Sig_transdc_resp-reg_receiver"/>
</dbReference>
<dbReference type="SMART" id="SM00448">
    <property type="entry name" value="REC"/>
    <property type="match status" value="1"/>
</dbReference>
<evidence type="ECO:0000256" key="4">
    <source>
        <dbReference type="ARBA" id="ARBA00023163"/>
    </source>
</evidence>
<comment type="caution">
    <text evidence="8">The sequence shown here is derived from an EMBL/GenBank/DDBJ whole genome shotgun (WGS) entry which is preliminary data.</text>
</comment>
<dbReference type="GO" id="GO:0006355">
    <property type="term" value="P:regulation of DNA-templated transcription"/>
    <property type="evidence" value="ECO:0007669"/>
    <property type="project" value="InterPro"/>
</dbReference>
<organism evidence="8 9">
    <name type="scientific">Saccharopolyspora spinosa</name>
    <dbReference type="NCBI Taxonomy" id="60894"/>
    <lineage>
        <taxon>Bacteria</taxon>
        <taxon>Bacillati</taxon>
        <taxon>Actinomycetota</taxon>
        <taxon>Actinomycetes</taxon>
        <taxon>Pseudonocardiales</taxon>
        <taxon>Pseudonocardiaceae</taxon>
        <taxon>Saccharopolyspora</taxon>
    </lineage>
</organism>
<feature type="domain" description="HTH luxR-type" evidence="6">
    <location>
        <begin position="149"/>
        <end position="214"/>
    </location>
</feature>